<dbReference type="EMBL" id="JBHTBF010000003">
    <property type="protein sequence ID" value="MFC7318650.1"/>
    <property type="molecule type" value="Genomic_DNA"/>
</dbReference>
<accession>A0ABD6AEM7</accession>
<dbReference type="PANTHER" id="PTHR11941">
    <property type="entry name" value="ENOYL-COA HYDRATASE-RELATED"/>
    <property type="match status" value="1"/>
</dbReference>
<dbReference type="InterPro" id="IPR014748">
    <property type="entry name" value="Enoyl-CoA_hydra_C"/>
</dbReference>
<dbReference type="Gene3D" id="3.90.226.10">
    <property type="entry name" value="2-enoyl-CoA Hydratase, Chain A, domain 1"/>
    <property type="match status" value="1"/>
</dbReference>
<keyword evidence="4" id="KW-1185">Reference proteome</keyword>
<protein>
    <submittedName>
        <fullName evidence="3">Enoyl-CoA hydratase/isomerase family protein</fullName>
    </submittedName>
</protein>
<dbReference type="AlphaFoldDB" id="A0ABD6AEM7"/>
<evidence type="ECO:0000256" key="2">
    <source>
        <dbReference type="ARBA" id="ARBA00023239"/>
    </source>
</evidence>
<dbReference type="InterPro" id="IPR001753">
    <property type="entry name" value="Enoyl-CoA_hydra/iso"/>
</dbReference>
<dbReference type="Pfam" id="PF00378">
    <property type="entry name" value="ECH_1"/>
    <property type="match status" value="1"/>
</dbReference>
<dbReference type="SUPFAM" id="SSF52096">
    <property type="entry name" value="ClpP/crotonase"/>
    <property type="match status" value="1"/>
</dbReference>
<dbReference type="CDD" id="cd06558">
    <property type="entry name" value="crotonase-like"/>
    <property type="match status" value="1"/>
</dbReference>
<organism evidence="3 4">
    <name type="scientific">Halomarina halobia</name>
    <dbReference type="NCBI Taxonomy" id="3033386"/>
    <lineage>
        <taxon>Archaea</taxon>
        <taxon>Methanobacteriati</taxon>
        <taxon>Methanobacteriota</taxon>
        <taxon>Stenosarchaea group</taxon>
        <taxon>Halobacteria</taxon>
        <taxon>Halobacteriales</taxon>
        <taxon>Natronomonadaceae</taxon>
        <taxon>Halomarina</taxon>
    </lineage>
</organism>
<gene>
    <name evidence="3" type="ORF">ACFQPE_17895</name>
</gene>
<name>A0ABD6AEM7_9EURY</name>
<reference evidence="3 4" key="1">
    <citation type="journal article" date="2019" name="Int. J. Syst. Evol. Microbiol.">
        <title>The Global Catalogue of Microorganisms (GCM) 10K type strain sequencing project: providing services to taxonomists for standard genome sequencing and annotation.</title>
        <authorList>
            <consortium name="The Broad Institute Genomics Platform"/>
            <consortium name="The Broad Institute Genome Sequencing Center for Infectious Disease"/>
            <person name="Wu L."/>
            <person name="Ma J."/>
        </authorList>
    </citation>
    <scope>NUCLEOTIDE SEQUENCE [LARGE SCALE GENOMIC DNA]</scope>
    <source>
        <strain evidence="3 4">PSR21</strain>
    </source>
</reference>
<dbReference type="PANTHER" id="PTHR11941:SF54">
    <property type="entry name" value="ENOYL-COA HYDRATASE, MITOCHONDRIAL"/>
    <property type="match status" value="1"/>
</dbReference>
<comment type="caution">
    <text evidence="3">The sequence shown here is derived from an EMBL/GenBank/DDBJ whole genome shotgun (WGS) entry which is preliminary data.</text>
</comment>
<evidence type="ECO:0000313" key="4">
    <source>
        <dbReference type="Proteomes" id="UP001596547"/>
    </source>
</evidence>
<dbReference type="Gene3D" id="1.10.12.10">
    <property type="entry name" value="Lyase 2-enoyl-coa Hydratase, Chain A, domain 2"/>
    <property type="match status" value="1"/>
</dbReference>
<proteinExistence type="inferred from homology"/>
<sequence>MSREYDDIDVAVGDDGRAVLSLDRPDSLNALSDRMADEILDALNRVEEDDDVRVLVVRGRDGNFCAGADVGSPPAETKPHQQTRRFRRLRRLFDRLEGFPRPTVAAIEGYCLGGGCELACCCDTRVAAESATIGVPEITLGVIPAGGGTQRLSRLIGLSRARDMILRGKHHDAATMREYGFVHELTDDEGFEDALEAVVEEYLVRPPVAMELAKLTVNGGFEASLASGLEMEALATGVVFGTDDAREGLEAFRENRAPDFRGE</sequence>
<evidence type="ECO:0000313" key="3">
    <source>
        <dbReference type="EMBL" id="MFC7318650.1"/>
    </source>
</evidence>
<dbReference type="GO" id="GO:0016836">
    <property type="term" value="F:hydro-lyase activity"/>
    <property type="evidence" value="ECO:0007669"/>
    <property type="project" value="UniProtKB-ARBA"/>
</dbReference>
<dbReference type="GeneID" id="79317161"/>
<keyword evidence="2" id="KW-0456">Lyase</keyword>
<dbReference type="RefSeq" id="WP_276306511.1">
    <property type="nucleotide sequence ID" value="NZ_CP119993.1"/>
</dbReference>
<dbReference type="Proteomes" id="UP001596547">
    <property type="component" value="Unassembled WGS sequence"/>
</dbReference>
<comment type="similarity">
    <text evidence="1">Belongs to the enoyl-CoA hydratase/isomerase family.</text>
</comment>
<evidence type="ECO:0000256" key="1">
    <source>
        <dbReference type="ARBA" id="ARBA00005254"/>
    </source>
</evidence>
<dbReference type="InterPro" id="IPR029045">
    <property type="entry name" value="ClpP/crotonase-like_dom_sf"/>
</dbReference>
<dbReference type="FunFam" id="1.10.12.10:FF:000001">
    <property type="entry name" value="Probable enoyl-CoA hydratase, mitochondrial"/>
    <property type="match status" value="1"/>
</dbReference>